<dbReference type="InterPro" id="IPR036291">
    <property type="entry name" value="NAD(P)-bd_dom_sf"/>
</dbReference>
<dbReference type="Gene3D" id="3.40.50.720">
    <property type="entry name" value="NAD(P)-binding Rossmann-like Domain"/>
    <property type="match status" value="1"/>
</dbReference>
<dbReference type="AlphaFoldDB" id="A0AA41KAB8"/>
<reference evidence="4" key="1">
    <citation type="journal article" date="2021" name="Gut Microbes">
        <title>A synthetic consortium of 100 gut commensals modulates the composition and function in a colon model of the microbiome of elderly subjects.</title>
        <authorList>
            <person name="Perez M."/>
            <person name="Ntemiri A."/>
            <person name="Tan H."/>
            <person name="Harris H.M.B."/>
            <person name="Roager H.M."/>
            <person name="Ribiere C."/>
            <person name="O'Toole P.W."/>
        </authorList>
    </citation>
    <scope>NUCLEOTIDE SEQUENCE</scope>
    <source>
        <strain evidence="4">MCC335</strain>
    </source>
</reference>
<dbReference type="InterPro" id="IPR003421">
    <property type="entry name" value="Opine_DH"/>
</dbReference>
<organism evidence="4 5">
    <name type="scientific">Enterocloster citroniae</name>
    <dbReference type="NCBI Taxonomy" id="358743"/>
    <lineage>
        <taxon>Bacteria</taxon>
        <taxon>Bacillati</taxon>
        <taxon>Bacillota</taxon>
        <taxon>Clostridia</taxon>
        <taxon>Lachnospirales</taxon>
        <taxon>Lachnospiraceae</taxon>
        <taxon>Enterocloster</taxon>
    </lineage>
</organism>
<feature type="domain" description="Ketopantoate reductase N-terminal" evidence="3">
    <location>
        <begin position="33"/>
        <end position="135"/>
    </location>
</feature>
<sequence length="381" mass="41860">MKIALNKSVNKNRIRRQGKEGRRRKGEGFMEKVAVLGGGGTGCTVAADMALKGMNVALYEDERYGENLRDIREKGGVIMYGQAANGFAKIGVVTNNLKEAVEGAELIIVCMVAWRHEELAIQLKPLLKEGQTVCFSAGNFGSMVLRKYLGMDSKVVTGELLGNMYPCRIVDKAVVKSAFPFKTKKVAAFPASDNEALVEVFGKVYQCSAAKNVFETALNSPNISIHLACSLINAGAIDQNPDFRLYRDGYTMSGMRCIAAMEDEKASVLGAMGVNCLRHLGAQYETMDYANHRELDDFRNVSGPGSMDHRYIVEDALTGQSMLLSLAKKLGIKVPLIEACITLASVIDQRDFYKEGKTLAYFGLEDLSMEQIIRFVETGER</sequence>
<dbReference type="PANTHER" id="PTHR38015">
    <property type="entry name" value="BLR6086 PROTEIN"/>
    <property type="match status" value="1"/>
</dbReference>
<evidence type="ECO:0000256" key="1">
    <source>
        <dbReference type="SAM" id="MobiDB-lite"/>
    </source>
</evidence>
<evidence type="ECO:0008006" key="6">
    <source>
        <dbReference type="Google" id="ProtNLM"/>
    </source>
</evidence>
<dbReference type="EMBL" id="WQPS01000141">
    <property type="protein sequence ID" value="MBT9813462.1"/>
    <property type="molecule type" value="Genomic_DNA"/>
</dbReference>
<dbReference type="Pfam" id="PF02317">
    <property type="entry name" value="Octopine_DH"/>
    <property type="match status" value="1"/>
</dbReference>
<evidence type="ECO:0000259" key="3">
    <source>
        <dbReference type="Pfam" id="PF02558"/>
    </source>
</evidence>
<dbReference type="Gene3D" id="1.10.1040.10">
    <property type="entry name" value="N-(1-d-carboxylethyl)-l-norvaline Dehydrogenase, domain 2"/>
    <property type="match status" value="1"/>
</dbReference>
<dbReference type="SUPFAM" id="SSF51735">
    <property type="entry name" value="NAD(P)-binding Rossmann-fold domains"/>
    <property type="match status" value="1"/>
</dbReference>
<accession>A0AA41KAB8</accession>
<name>A0AA41KAB8_9FIRM</name>
<dbReference type="SUPFAM" id="SSF48179">
    <property type="entry name" value="6-phosphogluconate dehydrogenase C-terminal domain-like"/>
    <property type="match status" value="1"/>
</dbReference>
<evidence type="ECO:0000313" key="4">
    <source>
        <dbReference type="EMBL" id="MBT9813462.1"/>
    </source>
</evidence>
<gene>
    <name evidence="4" type="ORF">GPL26_28235</name>
</gene>
<protein>
    <recommendedName>
        <fullName evidence="6">NAD/NADP octopine/nopaline dehydrogenase</fullName>
    </recommendedName>
</protein>
<dbReference type="InterPro" id="IPR008927">
    <property type="entry name" value="6-PGluconate_DH-like_C_sf"/>
</dbReference>
<feature type="region of interest" description="Disordered" evidence="1">
    <location>
        <begin position="1"/>
        <end position="25"/>
    </location>
</feature>
<dbReference type="PANTHER" id="PTHR38015:SF1">
    <property type="entry name" value="OPINE DEHYDROGENASE DOMAIN-CONTAINING PROTEIN"/>
    <property type="match status" value="1"/>
</dbReference>
<dbReference type="InterPro" id="IPR013328">
    <property type="entry name" value="6PGD_dom2"/>
</dbReference>
<feature type="domain" description="Opine dehydrogenase" evidence="2">
    <location>
        <begin position="210"/>
        <end position="346"/>
    </location>
</feature>
<dbReference type="Proteomes" id="UP000708338">
    <property type="component" value="Unassembled WGS sequence"/>
</dbReference>
<dbReference type="InterPro" id="IPR051729">
    <property type="entry name" value="Opine/Lysopine_DH"/>
</dbReference>
<dbReference type="InterPro" id="IPR013332">
    <property type="entry name" value="KPR_N"/>
</dbReference>
<feature type="compositionally biased region" description="Basic residues" evidence="1">
    <location>
        <begin position="10"/>
        <end position="25"/>
    </location>
</feature>
<dbReference type="Pfam" id="PF02558">
    <property type="entry name" value="ApbA"/>
    <property type="match status" value="1"/>
</dbReference>
<comment type="caution">
    <text evidence="4">The sequence shown here is derived from an EMBL/GenBank/DDBJ whole genome shotgun (WGS) entry which is preliminary data.</text>
</comment>
<proteinExistence type="predicted"/>
<evidence type="ECO:0000313" key="5">
    <source>
        <dbReference type="Proteomes" id="UP000708338"/>
    </source>
</evidence>
<dbReference type="GO" id="GO:0016491">
    <property type="term" value="F:oxidoreductase activity"/>
    <property type="evidence" value="ECO:0007669"/>
    <property type="project" value="InterPro"/>
</dbReference>
<evidence type="ECO:0000259" key="2">
    <source>
        <dbReference type="Pfam" id="PF02317"/>
    </source>
</evidence>